<dbReference type="GO" id="GO:0005737">
    <property type="term" value="C:cytoplasm"/>
    <property type="evidence" value="ECO:0007669"/>
    <property type="project" value="TreeGrafter"/>
</dbReference>
<gene>
    <name evidence="6" type="ORF">DFR57_109109</name>
</gene>
<dbReference type="GO" id="GO:0018169">
    <property type="term" value="F:ribosomal S6-glutamic acid ligase activity"/>
    <property type="evidence" value="ECO:0007669"/>
    <property type="project" value="TreeGrafter"/>
</dbReference>
<keyword evidence="3 4" id="KW-0067">ATP-binding</keyword>
<dbReference type="EMBL" id="QPJJ01000009">
    <property type="protein sequence ID" value="RCW66388.1"/>
    <property type="molecule type" value="Genomic_DNA"/>
</dbReference>
<evidence type="ECO:0000313" key="7">
    <source>
        <dbReference type="Proteomes" id="UP000252585"/>
    </source>
</evidence>
<sequence>MLGWVIYNGHLNSKKFIEFGQWIKFAAQTHKIDIELVKNNDCYSVMDLDGPVVLHSYFSELPDFVVFLDKDIALAKQFQSIGVRVFNSPEAIDVCDNKITMYQRLSEQNIAIPKTIIAPKTFFKPQNIEWKSFIRIGSILNYPLIIKEAYGSYGDQVYLIQDEKELKKKIEELVHIPLLFQEYISENIGKDRRIYVVGDKVIGAIERISEKDFRANVELGSTVTAHVPSEKEIELSIRATKAVGASFAGIDLLTNEKGEPIVCEVNTNAHIKNIYDCTGENVAEHLISFIVNDIEKNPKN</sequence>
<dbReference type="SUPFAM" id="SSF56059">
    <property type="entry name" value="Glutathione synthetase ATP-binding domain-like"/>
    <property type="match status" value="1"/>
</dbReference>
<dbReference type="InterPro" id="IPR013651">
    <property type="entry name" value="ATP-grasp_RimK-type"/>
</dbReference>
<dbReference type="InterPro" id="IPR013815">
    <property type="entry name" value="ATP_grasp_subdomain_1"/>
</dbReference>
<keyword evidence="2 4" id="KW-0547">Nucleotide-binding</keyword>
<comment type="caution">
    <text evidence="6">The sequence shown here is derived from an EMBL/GenBank/DDBJ whole genome shotgun (WGS) entry which is preliminary data.</text>
</comment>
<protein>
    <submittedName>
        <fullName evidence="6">SSU ribosomal protein S6P modification protein</fullName>
    </submittedName>
</protein>
<dbReference type="PROSITE" id="PS50975">
    <property type="entry name" value="ATP_GRASP"/>
    <property type="match status" value="1"/>
</dbReference>
<evidence type="ECO:0000313" key="6">
    <source>
        <dbReference type="EMBL" id="RCW66388.1"/>
    </source>
</evidence>
<dbReference type="Proteomes" id="UP000252585">
    <property type="component" value="Unassembled WGS sequence"/>
</dbReference>
<organism evidence="6 7">
    <name type="scientific">Saliterribacillus persicus</name>
    <dbReference type="NCBI Taxonomy" id="930114"/>
    <lineage>
        <taxon>Bacteria</taxon>
        <taxon>Bacillati</taxon>
        <taxon>Bacillota</taxon>
        <taxon>Bacilli</taxon>
        <taxon>Bacillales</taxon>
        <taxon>Bacillaceae</taxon>
        <taxon>Saliterribacillus</taxon>
    </lineage>
</organism>
<dbReference type="PANTHER" id="PTHR21621:SF0">
    <property type="entry name" value="BETA-CITRYLGLUTAMATE SYNTHASE B-RELATED"/>
    <property type="match status" value="1"/>
</dbReference>
<proteinExistence type="predicted"/>
<dbReference type="Gene3D" id="3.30.1490.20">
    <property type="entry name" value="ATP-grasp fold, A domain"/>
    <property type="match status" value="1"/>
</dbReference>
<evidence type="ECO:0000256" key="1">
    <source>
        <dbReference type="ARBA" id="ARBA00022723"/>
    </source>
</evidence>
<keyword evidence="1" id="KW-0479">Metal-binding</keyword>
<name>A0A368XH90_9BACI</name>
<feature type="domain" description="ATP-grasp" evidence="5">
    <location>
        <begin position="102"/>
        <end position="291"/>
    </location>
</feature>
<dbReference type="Gene3D" id="3.40.50.20">
    <property type="match status" value="1"/>
</dbReference>
<accession>A0A368XH90</accession>
<evidence type="ECO:0000259" key="5">
    <source>
        <dbReference type="PROSITE" id="PS50975"/>
    </source>
</evidence>
<dbReference type="OrthoDB" id="9786585at2"/>
<evidence type="ECO:0000256" key="3">
    <source>
        <dbReference type="ARBA" id="ARBA00022840"/>
    </source>
</evidence>
<dbReference type="PANTHER" id="PTHR21621">
    <property type="entry name" value="RIBOSOMAL PROTEIN S6 MODIFICATION PROTEIN"/>
    <property type="match status" value="1"/>
</dbReference>
<dbReference type="AlphaFoldDB" id="A0A368XH90"/>
<evidence type="ECO:0000256" key="2">
    <source>
        <dbReference type="ARBA" id="ARBA00022741"/>
    </source>
</evidence>
<dbReference type="InterPro" id="IPR004666">
    <property type="entry name" value="Rp_bS6_RimK/Lys_biosynth_LsyX"/>
</dbReference>
<dbReference type="Pfam" id="PF08443">
    <property type="entry name" value="RimK"/>
    <property type="match status" value="1"/>
</dbReference>
<dbReference type="RefSeq" id="WP_114353367.1">
    <property type="nucleotide sequence ID" value="NZ_QPJJ01000009.1"/>
</dbReference>
<dbReference type="GO" id="GO:0005524">
    <property type="term" value="F:ATP binding"/>
    <property type="evidence" value="ECO:0007669"/>
    <property type="project" value="UniProtKB-UniRule"/>
</dbReference>
<reference evidence="6 7" key="1">
    <citation type="submission" date="2018-07" db="EMBL/GenBank/DDBJ databases">
        <title>Genomic Encyclopedia of Type Strains, Phase IV (KMG-IV): sequencing the most valuable type-strain genomes for metagenomic binning, comparative biology and taxonomic classification.</title>
        <authorList>
            <person name="Goeker M."/>
        </authorList>
    </citation>
    <scope>NUCLEOTIDE SEQUENCE [LARGE SCALE GENOMIC DNA]</scope>
    <source>
        <strain evidence="6 7">DSM 27696</strain>
    </source>
</reference>
<evidence type="ECO:0000256" key="4">
    <source>
        <dbReference type="PROSITE-ProRule" id="PRU00409"/>
    </source>
</evidence>
<dbReference type="InterPro" id="IPR011761">
    <property type="entry name" value="ATP-grasp"/>
</dbReference>
<keyword evidence="7" id="KW-1185">Reference proteome</keyword>
<dbReference type="Gene3D" id="3.30.470.20">
    <property type="entry name" value="ATP-grasp fold, B domain"/>
    <property type="match status" value="1"/>
</dbReference>
<dbReference type="GO" id="GO:0009432">
    <property type="term" value="P:SOS response"/>
    <property type="evidence" value="ECO:0007669"/>
    <property type="project" value="TreeGrafter"/>
</dbReference>
<dbReference type="NCBIfam" id="TIGR00768">
    <property type="entry name" value="rimK_fam"/>
    <property type="match status" value="1"/>
</dbReference>
<dbReference type="GO" id="GO:0046872">
    <property type="term" value="F:metal ion binding"/>
    <property type="evidence" value="ECO:0007669"/>
    <property type="project" value="UniProtKB-KW"/>
</dbReference>